<comment type="caution">
    <text evidence="1">The sequence shown here is derived from an EMBL/GenBank/DDBJ whole genome shotgun (WGS) entry which is preliminary data.</text>
</comment>
<evidence type="ECO:0000313" key="2">
    <source>
        <dbReference type="Proteomes" id="UP001157034"/>
    </source>
</evidence>
<keyword evidence="2" id="KW-1185">Reference proteome</keyword>
<accession>A0ABQ6K5V3</accession>
<dbReference type="Proteomes" id="UP001157034">
    <property type="component" value="Unassembled WGS sequence"/>
</dbReference>
<proteinExistence type="predicted"/>
<gene>
    <name evidence="1" type="ORF">GCM10025881_16330</name>
</gene>
<dbReference type="EMBL" id="BSVB01000001">
    <property type="protein sequence ID" value="GMA94809.1"/>
    <property type="molecule type" value="Genomic_DNA"/>
</dbReference>
<evidence type="ECO:0000313" key="1">
    <source>
        <dbReference type="EMBL" id="GMA94809.1"/>
    </source>
</evidence>
<reference evidence="2" key="1">
    <citation type="journal article" date="2019" name="Int. J. Syst. Evol. Microbiol.">
        <title>The Global Catalogue of Microorganisms (GCM) 10K type strain sequencing project: providing services to taxonomists for standard genome sequencing and annotation.</title>
        <authorList>
            <consortium name="The Broad Institute Genomics Platform"/>
            <consortium name="The Broad Institute Genome Sequencing Center for Infectious Disease"/>
            <person name="Wu L."/>
            <person name="Ma J."/>
        </authorList>
    </citation>
    <scope>NUCLEOTIDE SEQUENCE [LARGE SCALE GENOMIC DNA]</scope>
    <source>
        <strain evidence="2">NBRC 108894</strain>
    </source>
</reference>
<name>A0ABQ6K5V3_9MICO</name>
<protein>
    <submittedName>
        <fullName evidence="1">Uncharacterized protein</fullName>
    </submittedName>
</protein>
<dbReference type="RefSeq" id="WP_284253693.1">
    <property type="nucleotide sequence ID" value="NZ_BAAAQO010000002.1"/>
</dbReference>
<sequence length="194" mass="21171">MQRLYSSSGDPGERPAVPAWVQPPQDELPVLLPIGEVLARTAGTVLAVSALEVYSTGVVIRVDSVLRRLGETAKDWSWILHGGFGRREDPPGDELHWRVVLAEGSTAEFGGFPHGRAWDEQPEGWSLSFANGGGGGGGDERYDQHHGLWLWPLPPEGPMELVAEWRERGILESRVTVDGAAILAAVPRVRSLWP</sequence>
<organism evidence="1 2">
    <name type="scientific">Pseudolysinimonas kribbensis</name>
    <dbReference type="NCBI Taxonomy" id="433641"/>
    <lineage>
        <taxon>Bacteria</taxon>
        <taxon>Bacillati</taxon>
        <taxon>Actinomycetota</taxon>
        <taxon>Actinomycetes</taxon>
        <taxon>Micrococcales</taxon>
        <taxon>Microbacteriaceae</taxon>
        <taxon>Pseudolysinimonas</taxon>
    </lineage>
</organism>